<sequence>MLPLLTIDYDLGVDLHGSVPARGQHTFEFSVRTPHGAAPARAAGATAYVSYDDGASWTQAKVSRHKDAYRVKTDHRGRTGHVSLKVTAWDRSGGTVEQTIKRAFALR</sequence>
<protein>
    <submittedName>
        <fullName evidence="1">Uncharacterized protein</fullName>
    </submittedName>
</protein>
<dbReference type="OrthoDB" id="614750at2"/>
<gene>
    <name evidence="1" type="ORF">E1286_06210</name>
</gene>
<accession>A0A4R4Z9X8</accession>
<evidence type="ECO:0000313" key="1">
    <source>
        <dbReference type="EMBL" id="TDD54094.1"/>
    </source>
</evidence>
<evidence type="ECO:0000313" key="2">
    <source>
        <dbReference type="Proteomes" id="UP000295302"/>
    </source>
</evidence>
<dbReference type="Proteomes" id="UP000295302">
    <property type="component" value="Unassembled WGS sequence"/>
</dbReference>
<reference evidence="1 2" key="1">
    <citation type="submission" date="2019-03" db="EMBL/GenBank/DDBJ databases">
        <title>Draft genome sequences of novel Actinobacteria.</title>
        <authorList>
            <person name="Sahin N."/>
            <person name="Ay H."/>
            <person name="Saygin H."/>
        </authorList>
    </citation>
    <scope>NUCLEOTIDE SEQUENCE [LARGE SCALE GENOMIC DNA]</scope>
    <source>
        <strain evidence="1 2">CH32</strain>
    </source>
</reference>
<dbReference type="AlphaFoldDB" id="A0A4R4Z9X8"/>
<dbReference type="EMBL" id="SMKQ01000010">
    <property type="protein sequence ID" value="TDD54094.1"/>
    <property type="molecule type" value="Genomic_DNA"/>
</dbReference>
<keyword evidence="2" id="KW-1185">Reference proteome</keyword>
<comment type="caution">
    <text evidence="1">The sequence shown here is derived from an EMBL/GenBank/DDBJ whole genome shotgun (WGS) entry which is preliminary data.</text>
</comment>
<dbReference type="RefSeq" id="WP_132609591.1">
    <property type="nucleotide sequence ID" value="NZ_SMKQ01000010.1"/>
</dbReference>
<organism evidence="1 2">
    <name type="scientific">Nonomuraea terrae</name>
    <dbReference type="NCBI Taxonomy" id="2530383"/>
    <lineage>
        <taxon>Bacteria</taxon>
        <taxon>Bacillati</taxon>
        <taxon>Actinomycetota</taxon>
        <taxon>Actinomycetes</taxon>
        <taxon>Streptosporangiales</taxon>
        <taxon>Streptosporangiaceae</taxon>
        <taxon>Nonomuraea</taxon>
    </lineage>
</organism>
<proteinExistence type="predicted"/>
<name>A0A4R4Z9X8_9ACTN</name>